<dbReference type="GO" id="GO:0071988">
    <property type="term" value="P:protein localization to spindle pole body"/>
    <property type="evidence" value="ECO:0007669"/>
    <property type="project" value="InterPro"/>
</dbReference>
<name>G8ZVW5_TORDE</name>
<evidence type="ECO:0000256" key="8">
    <source>
        <dbReference type="ARBA" id="ARBA00023136"/>
    </source>
</evidence>
<dbReference type="EMBL" id="HE616746">
    <property type="protein sequence ID" value="CCE92759.1"/>
    <property type="molecule type" value="Genomic_DNA"/>
</dbReference>
<keyword evidence="9 11" id="KW-0206">Cytoskeleton</keyword>
<comment type="subcellular location">
    <subcellularLocation>
        <location evidence="11">Cytoplasm</location>
        <location evidence="11">Cytoskeleton</location>
        <location evidence="11">Microtubule organizing center</location>
        <location evidence="11">Spindle pole body</location>
    </subcellularLocation>
    <subcellularLocation>
        <location evidence="11">Nucleus membrane</location>
        <topology evidence="11">Single-pass membrane protein</topology>
    </subcellularLocation>
</comment>
<dbReference type="FunCoup" id="G8ZVW5">
    <property type="interactions" value="167"/>
</dbReference>
<evidence type="ECO:0000313" key="13">
    <source>
        <dbReference type="Proteomes" id="UP000005627"/>
    </source>
</evidence>
<evidence type="ECO:0000256" key="11">
    <source>
        <dbReference type="RuleBase" id="RU362141"/>
    </source>
</evidence>
<evidence type="ECO:0000313" key="12">
    <source>
        <dbReference type="EMBL" id="CCE92759.1"/>
    </source>
</evidence>
<dbReference type="AlphaFoldDB" id="G8ZVW5"/>
<dbReference type="eggNOG" id="ENOG502RYE7">
    <property type="taxonomic scope" value="Eukaryota"/>
</dbReference>
<dbReference type="GO" id="GO:0031965">
    <property type="term" value="C:nuclear membrane"/>
    <property type="evidence" value="ECO:0007669"/>
    <property type="project" value="UniProtKB-SubCell"/>
</dbReference>
<dbReference type="STRING" id="1076872.G8ZVW5"/>
<dbReference type="InterPro" id="IPR031433">
    <property type="entry name" value="Mps2"/>
</dbReference>
<dbReference type="GeneID" id="11500880"/>
<evidence type="ECO:0000256" key="3">
    <source>
        <dbReference type="ARBA" id="ARBA00015584"/>
    </source>
</evidence>
<sequence>MDYDKSSSSIVLDVAWGKVDKKSQGFIYAKNFPQLIQAIELLLNKGEPAQLRLLSNTGKNVIDTFAKEKEFFKIYKDEFKEIFQGLVGKTFKDAVEGTFPSGKIPKNVLQESKEDQGIIDSPQKKDLRLKNLQNRIAALTEELQFKDDIIAEKDRELIKLTRGLSEYKDKYDFLQRQFSFYKDHGESPTNEEPGANEPVSTRHEFIISEMKRKLQEQLLTINALREQMQQAQGTYQWYTKPLKSNKIESAPLILIVLFTITLFSLLFYITKCFVTDDQADRYYETSWWEKSGLLSRLGWRWQDWKDSTIDLPNSQAYDKVFGIKDYR</sequence>
<dbReference type="Proteomes" id="UP000005627">
    <property type="component" value="Chromosome 5"/>
</dbReference>
<comment type="similarity">
    <text evidence="2 11">Belongs to the MPS2 family.</text>
</comment>
<keyword evidence="5 11" id="KW-0812">Transmembrane</keyword>
<evidence type="ECO:0000256" key="9">
    <source>
        <dbReference type="ARBA" id="ARBA00023212"/>
    </source>
</evidence>
<dbReference type="RefSeq" id="XP_003681970.1">
    <property type="nucleotide sequence ID" value="XM_003681922.1"/>
</dbReference>
<dbReference type="GO" id="GO:0030474">
    <property type="term" value="P:spindle pole body duplication"/>
    <property type="evidence" value="ECO:0007669"/>
    <property type="project" value="InterPro"/>
</dbReference>
<keyword evidence="6 11" id="KW-1133">Transmembrane helix</keyword>
<evidence type="ECO:0000256" key="7">
    <source>
        <dbReference type="ARBA" id="ARBA00023054"/>
    </source>
</evidence>
<dbReference type="OrthoDB" id="4035046at2759"/>
<feature type="coiled-coil region" evidence="11">
    <location>
        <begin position="129"/>
        <end position="177"/>
    </location>
</feature>
<protein>
    <recommendedName>
        <fullName evidence="3 11">Monopolar spindle protein 2</fullName>
    </recommendedName>
</protein>
<feature type="coiled-coil region" evidence="11">
    <location>
        <begin position="207"/>
        <end position="234"/>
    </location>
</feature>
<dbReference type="Pfam" id="PF17060">
    <property type="entry name" value="MPS2"/>
    <property type="match status" value="1"/>
</dbReference>
<evidence type="ECO:0000256" key="6">
    <source>
        <dbReference type="ARBA" id="ARBA00022989"/>
    </source>
</evidence>
<dbReference type="GO" id="GO:0005737">
    <property type="term" value="C:cytoplasm"/>
    <property type="evidence" value="ECO:0007669"/>
    <property type="project" value="UniProtKB-UniRule"/>
</dbReference>
<keyword evidence="10 11" id="KW-0539">Nucleus</keyword>
<organism evidence="12 13">
    <name type="scientific">Torulaspora delbrueckii</name>
    <name type="common">Yeast</name>
    <name type="synonym">Candida colliculosa</name>
    <dbReference type="NCBI Taxonomy" id="4950"/>
    <lineage>
        <taxon>Eukaryota</taxon>
        <taxon>Fungi</taxon>
        <taxon>Dikarya</taxon>
        <taxon>Ascomycota</taxon>
        <taxon>Saccharomycotina</taxon>
        <taxon>Saccharomycetes</taxon>
        <taxon>Saccharomycetales</taxon>
        <taxon>Saccharomycetaceae</taxon>
        <taxon>Torulaspora</taxon>
    </lineage>
</organism>
<evidence type="ECO:0000256" key="5">
    <source>
        <dbReference type="ARBA" id="ARBA00022692"/>
    </source>
</evidence>
<keyword evidence="13" id="KW-1185">Reference proteome</keyword>
<proteinExistence type="inferred from homology"/>
<feature type="transmembrane region" description="Helical" evidence="11">
    <location>
        <begin position="250"/>
        <end position="269"/>
    </location>
</feature>
<keyword evidence="7 11" id="KW-0175">Coiled coil</keyword>
<comment type="function">
    <text evidence="1 11">Component of the spindle pole body (SPB) required for insertion of the nascent SPB into the nuclear envelope and for the proper execution of spindle pole body (SPB) duplication.</text>
</comment>
<dbReference type="HOGENOM" id="CLU_069890_0_0_1"/>
<accession>G8ZVW5</accession>
<evidence type="ECO:0000256" key="1">
    <source>
        <dbReference type="ARBA" id="ARBA00003044"/>
    </source>
</evidence>
<evidence type="ECO:0000256" key="2">
    <source>
        <dbReference type="ARBA" id="ARBA00008916"/>
    </source>
</evidence>
<dbReference type="InParanoid" id="G8ZVW5"/>
<reference evidence="12 13" key="1">
    <citation type="journal article" date="2011" name="Proc. Natl. Acad. Sci. U.S.A.">
        <title>Evolutionary erosion of yeast sex chromosomes by mating-type switching accidents.</title>
        <authorList>
            <person name="Gordon J.L."/>
            <person name="Armisen D."/>
            <person name="Proux-Wera E."/>
            <person name="Oheigeartaigh S.S."/>
            <person name="Byrne K.P."/>
            <person name="Wolfe K.H."/>
        </authorList>
    </citation>
    <scope>NUCLEOTIDE SEQUENCE [LARGE SCALE GENOMIC DNA]</scope>
    <source>
        <strain evidence="13">ATCC 10662 / CBS 1146 / NBRC 0425 / NCYC 2629 / NRRL Y-866</strain>
    </source>
</reference>
<evidence type="ECO:0000256" key="4">
    <source>
        <dbReference type="ARBA" id="ARBA00022490"/>
    </source>
</evidence>
<dbReference type="GO" id="GO:0005816">
    <property type="term" value="C:spindle pole body"/>
    <property type="evidence" value="ECO:0007669"/>
    <property type="project" value="UniProtKB-SubCell"/>
</dbReference>
<keyword evidence="8 11" id="KW-0472">Membrane</keyword>
<keyword evidence="4 11" id="KW-0963">Cytoplasm</keyword>
<dbReference type="KEGG" id="tdl:TDEL_0E05160"/>
<evidence type="ECO:0000256" key="10">
    <source>
        <dbReference type="ARBA" id="ARBA00023242"/>
    </source>
</evidence>
<gene>
    <name evidence="12" type="primary">TDEL0E05160</name>
    <name evidence="11" type="synonym">MPS2</name>
    <name evidence="12" type="ORF">TDEL_0E05160</name>
</gene>
<comment type="caution">
    <text evidence="11">Lacks conserved residue(s) required for the propagation of feature annotation.</text>
</comment>